<dbReference type="CDD" id="cd01408">
    <property type="entry name" value="SIRT1"/>
    <property type="match status" value="1"/>
</dbReference>
<evidence type="ECO:0000256" key="1">
    <source>
        <dbReference type="ARBA" id="ARBA00001947"/>
    </source>
</evidence>
<feature type="compositionally biased region" description="Basic and acidic residues" evidence="8">
    <location>
        <begin position="36"/>
        <end position="48"/>
    </location>
</feature>
<evidence type="ECO:0000256" key="8">
    <source>
        <dbReference type="SAM" id="MobiDB-lite"/>
    </source>
</evidence>
<evidence type="ECO:0000259" key="9">
    <source>
        <dbReference type="PROSITE" id="PS50305"/>
    </source>
</evidence>
<dbReference type="PROSITE" id="PS50305">
    <property type="entry name" value="SIRTUIN"/>
    <property type="match status" value="1"/>
</dbReference>
<gene>
    <name evidence="10" type="primary">SIRT2</name>
    <name evidence="10" type="ORF">GGI25_002455</name>
</gene>
<feature type="compositionally biased region" description="Low complexity" evidence="8">
    <location>
        <begin position="84"/>
        <end position="98"/>
    </location>
</feature>
<keyword evidence="4 7" id="KW-0479">Metal-binding</keyword>
<feature type="binding site" evidence="7">
    <location>
        <position position="270"/>
    </location>
    <ligand>
        <name>Zn(2+)</name>
        <dbReference type="ChEBI" id="CHEBI:29105"/>
    </ligand>
</feature>
<protein>
    <submittedName>
        <fullName evidence="10">NAD-dependent protein deacetylase sirtuin-2</fullName>
    </submittedName>
</protein>
<comment type="cofactor">
    <cofactor evidence="1">
        <name>Zn(2+)</name>
        <dbReference type="ChEBI" id="CHEBI:29105"/>
    </cofactor>
</comment>
<sequence length="430" mass="47431">MGEDDPAIDELTKQLEAALCLAQGQNKNTAAAQPVDEIRVEDTSKIDGKGPQSNTHFDDSVDPVSSAVVAGEKNDAESVYSVPDNASEFSSSSESDSDAAQENIYIGPAIPLRIHKPVIVDGVDSAFENGISTLEAIAKMIKSGSVKKIVIMAGAGISTDAGIPDFRSPKTGLYANLQKYKLPYPEAIFSIDYFRRYPKPFYVLAKELYPGQFIPTTSHFFVKLLAQKGLLKRHYTQNIDCLERVAGIDSEHIVEAHGSFHMAHCIKSSCNKEYSQGWVKEMIMQDKIPRCASCKSLVKPDITFFGEGLPSRFFNLLEDDFSSCDLLIVMGTSLLVQPFASLINEVKAHVPRLLINRMRVGETKKPNLGFDFDGKYVLETDSSGHRLHRDALVLGDCDEACVLLADLLGWKDELLELRSAFMADRKLGRK</sequence>
<evidence type="ECO:0000313" key="10">
    <source>
        <dbReference type="EMBL" id="KAJ2678283.1"/>
    </source>
</evidence>
<dbReference type="Proteomes" id="UP001151518">
    <property type="component" value="Unassembled WGS sequence"/>
</dbReference>
<feature type="region of interest" description="Disordered" evidence="8">
    <location>
        <begin position="27"/>
        <end position="98"/>
    </location>
</feature>
<evidence type="ECO:0000256" key="3">
    <source>
        <dbReference type="ARBA" id="ARBA00022679"/>
    </source>
</evidence>
<feature type="active site" description="Proton acceptor" evidence="7">
    <location>
        <position position="257"/>
    </location>
</feature>
<feature type="domain" description="Deacetylase sirtuin-type" evidence="9">
    <location>
        <begin position="127"/>
        <end position="411"/>
    </location>
</feature>
<evidence type="ECO:0000313" key="11">
    <source>
        <dbReference type="Proteomes" id="UP001151518"/>
    </source>
</evidence>
<dbReference type="AlphaFoldDB" id="A0A9W8KXE9"/>
<dbReference type="GO" id="GO:0070403">
    <property type="term" value="F:NAD+ binding"/>
    <property type="evidence" value="ECO:0007669"/>
    <property type="project" value="InterPro"/>
</dbReference>
<dbReference type="SUPFAM" id="SSF52467">
    <property type="entry name" value="DHS-like NAD/FAD-binding domain"/>
    <property type="match status" value="1"/>
</dbReference>
<dbReference type="InterPro" id="IPR050134">
    <property type="entry name" value="NAD-dep_sirtuin_deacylases"/>
</dbReference>
<dbReference type="GO" id="GO:0017136">
    <property type="term" value="F:histone deacetylase activity, NAD-dependent"/>
    <property type="evidence" value="ECO:0007669"/>
    <property type="project" value="TreeGrafter"/>
</dbReference>
<organism evidence="10 11">
    <name type="scientific">Coemansia spiralis</name>
    <dbReference type="NCBI Taxonomy" id="417178"/>
    <lineage>
        <taxon>Eukaryota</taxon>
        <taxon>Fungi</taxon>
        <taxon>Fungi incertae sedis</taxon>
        <taxon>Zoopagomycota</taxon>
        <taxon>Kickxellomycotina</taxon>
        <taxon>Kickxellomycetes</taxon>
        <taxon>Kickxellales</taxon>
        <taxon>Kickxellaceae</taxon>
        <taxon>Coemansia</taxon>
    </lineage>
</organism>
<dbReference type="PANTHER" id="PTHR11085:SF6">
    <property type="entry name" value="NAD-DEPENDENT PROTEIN DEACETYLASE SIRTUIN-2"/>
    <property type="match status" value="1"/>
</dbReference>
<dbReference type="PANTHER" id="PTHR11085">
    <property type="entry name" value="NAD-DEPENDENT PROTEIN DEACYLASE SIRTUIN-5, MITOCHONDRIAL-RELATED"/>
    <property type="match status" value="1"/>
</dbReference>
<feature type="binding site" evidence="7">
    <location>
        <position position="291"/>
    </location>
    <ligand>
        <name>Zn(2+)</name>
        <dbReference type="ChEBI" id="CHEBI:29105"/>
    </ligand>
</feature>
<dbReference type="OrthoDB" id="420264at2759"/>
<dbReference type="InterPro" id="IPR026591">
    <property type="entry name" value="Sirtuin_cat_small_dom_sf"/>
</dbReference>
<dbReference type="GO" id="GO:0046872">
    <property type="term" value="F:metal ion binding"/>
    <property type="evidence" value="ECO:0007669"/>
    <property type="project" value="UniProtKB-KW"/>
</dbReference>
<comment type="similarity">
    <text evidence="2">Belongs to the sirtuin family. Class I subfamily.</text>
</comment>
<keyword evidence="5 7" id="KW-0862">Zinc</keyword>
<name>A0A9W8KXE9_9FUNG</name>
<dbReference type="EMBL" id="JANBTW010000022">
    <property type="protein sequence ID" value="KAJ2678283.1"/>
    <property type="molecule type" value="Genomic_DNA"/>
</dbReference>
<dbReference type="Pfam" id="PF02146">
    <property type="entry name" value="SIR2"/>
    <property type="match status" value="1"/>
</dbReference>
<feature type="binding site" evidence="7">
    <location>
        <position position="265"/>
    </location>
    <ligand>
        <name>Zn(2+)</name>
        <dbReference type="ChEBI" id="CHEBI:29105"/>
    </ligand>
</feature>
<reference evidence="10" key="1">
    <citation type="submission" date="2022-07" db="EMBL/GenBank/DDBJ databases">
        <title>Phylogenomic reconstructions and comparative analyses of Kickxellomycotina fungi.</title>
        <authorList>
            <person name="Reynolds N.K."/>
            <person name="Stajich J.E."/>
            <person name="Barry K."/>
            <person name="Grigoriev I.V."/>
            <person name="Crous P."/>
            <person name="Smith M.E."/>
        </authorList>
    </citation>
    <scope>NUCLEOTIDE SEQUENCE</scope>
    <source>
        <strain evidence="10">NRRL 3115</strain>
    </source>
</reference>
<dbReference type="Gene3D" id="3.40.50.1220">
    <property type="entry name" value="TPP-binding domain"/>
    <property type="match status" value="1"/>
</dbReference>
<dbReference type="GO" id="GO:0005634">
    <property type="term" value="C:nucleus"/>
    <property type="evidence" value="ECO:0007669"/>
    <property type="project" value="TreeGrafter"/>
</dbReference>
<dbReference type="InterPro" id="IPR026590">
    <property type="entry name" value="Ssirtuin_cat_dom"/>
</dbReference>
<proteinExistence type="inferred from homology"/>
<feature type="binding site" evidence="7">
    <location>
        <position position="294"/>
    </location>
    <ligand>
        <name>Zn(2+)</name>
        <dbReference type="ChEBI" id="CHEBI:29105"/>
    </ligand>
</feature>
<keyword evidence="6" id="KW-0520">NAD</keyword>
<dbReference type="InterPro" id="IPR003000">
    <property type="entry name" value="Sirtuin"/>
</dbReference>
<dbReference type="InterPro" id="IPR029035">
    <property type="entry name" value="DHS-like_NAD/FAD-binding_dom"/>
</dbReference>
<evidence type="ECO:0000256" key="5">
    <source>
        <dbReference type="ARBA" id="ARBA00022833"/>
    </source>
</evidence>
<comment type="caution">
    <text evidence="10">The sequence shown here is derived from an EMBL/GenBank/DDBJ whole genome shotgun (WGS) entry which is preliminary data.</text>
</comment>
<evidence type="ECO:0000256" key="4">
    <source>
        <dbReference type="ARBA" id="ARBA00022723"/>
    </source>
</evidence>
<evidence type="ECO:0000256" key="6">
    <source>
        <dbReference type="ARBA" id="ARBA00023027"/>
    </source>
</evidence>
<keyword evidence="3" id="KW-0808">Transferase</keyword>
<accession>A0A9W8KXE9</accession>
<dbReference type="Gene3D" id="3.30.1600.10">
    <property type="entry name" value="SIR2/SIRT2 'Small Domain"/>
    <property type="match status" value="1"/>
</dbReference>
<evidence type="ECO:0000256" key="2">
    <source>
        <dbReference type="ARBA" id="ARBA00006924"/>
    </source>
</evidence>
<evidence type="ECO:0000256" key="7">
    <source>
        <dbReference type="PROSITE-ProRule" id="PRU00236"/>
    </source>
</evidence>